<dbReference type="Proteomes" id="UP001229313">
    <property type="component" value="Chromosome"/>
</dbReference>
<protein>
    <recommendedName>
        <fullName evidence="4">Replication restart DNA helicase PriA</fullName>
    </recommendedName>
</protein>
<evidence type="ECO:0000313" key="3">
    <source>
        <dbReference type="Proteomes" id="UP001229313"/>
    </source>
</evidence>
<evidence type="ECO:0008006" key="4">
    <source>
        <dbReference type="Google" id="ProtNLM"/>
    </source>
</evidence>
<accession>A0ABY9P8T7</accession>
<keyword evidence="3" id="KW-1185">Reference proteome</keyword>
<feature type="compositionally biased region" description="Basic residues" evidence="1">
    <location>
        <begin position="239"/>
        <end position="249"/>
    </location>
</feature>
<evidence type="ECO:0000256" key="1">
    <source>
        <dbReference type="SAM" id="MobiDB-lite"/>
    </source>
</evidence>
<name>A0ABY9P8T7_9GAMM</name>
<gene>
    <name evidence="2" type="ORF">RDV84_01035</name>
</gene>
<dbReference type="EMBL" id="CP133568">
    <property type="protein sequence ID" value="WMT03468.1"/>
    <property type="molecule type" value="Genomic_DNA"/>
</dbReference>
<feature type="region of interest" description="Disordered" evidence="1">
    <location>
        <begin position="215"/>
        <end position="249"/>
    </location>
</feature>
<reference evidence="2 3" key="1">
    <citation type="submission" date="2023-08" db="EMBL/GenBank/DDBJ databases">
        <title>The whole genome sequence of Lysobacter yananisis.</title>
        <authorList>
            <person name="Sun H."/>
        </authorList>
    </citation>
    <scope>NUCLEOTIDE SEQUENCE [LARGE SCALE GENOMIC DNA]</scope>
    <source>
        <strain evidence="2 3">SNNU513</strain>
    </source>
</reference>
<evidence type="ECO:0000313" key="2">
    <source>
        <dbReference type="EMBL" id="WMT03468.1"/>
    </source>
</evidence>
<organism evidence="2 3">
    <name type="scientific">Lysobacter yananisis</name>
    <dbReference type="NCBI Taxonomy" id="1003114"/>
    <lineage>
        <taxon>Bacteria</taxon>
        <taxon>Pseudomonadati</taxon>
        <taxon>Pseudomonadota</taxon>
        <taxon>Gammaproteobacteria</taxon>
        <taxon>Lysobacterales</taxon>
        <taxon>Lysobacteraceae</taxon>
        <taxon>Lysobacter</taxon>
    </lineage>
</organism>
<sequence>MDAPQRHIDDGRGLWRYAERIEVRCPRCARAGHVRAPRGQDGDVRFACAGCGFDAATVSCCGLHAAQRDWYGPVRLYGRRPCGYCGHQWICVDRVHDGRPAHPPQRLSVRCRVCARDSEVEVQTTPHRGHEPRDPHLGLPLLLLEPTRHGLLWAYNAEHLDELRRYVAATQRERLRSAGNASMVSRLPAWMKLARHRGAMLKALDRLQARLGADGGADAPVATPPRTASRAHVGESAARRARAQRRRRG</sequence>
<dbReference type="RefSeq" id="WP_309152189.1">
    <property type="nucleotide sequence ID" value="NZ_CP133568.1"/>
</dbReference>
<proteinExistence type="predicted"/>